<accession>A0AAW6UY76</accession>
<gene>
    <name evidence="1" type="ORF">QOR41_08925</name>
</gene>
<name>A0AAW6UY76_9GAMM</name>
<dbReference type="AlphaFoldDB" id="A0AAW6UY76"/>
<organism evidence="1 2">
    <name type="scientific">Acinetobacter terrestris</name>
    <dbReference type="NCBI Taxonomy" id="2529843"/>
    <lineage>
        <taxon>Bacteria</taxon>
        <taxon>Pseudomonadati</taxon>
        <taxon>Pseudomonadota</taxon>
        <taxon>Gammaproteobacteria</taxon>
        <taxon>Moraxellales</taxon>
        <taxon>Moraxellaceae</taxon>
        <taxon>Acinetobacter</taxon>
        <taxon>Acinetobacter Taxon 24</taxon>
    </lineage>
</organism>
<sequence length="346" mass="40511">MMNKVINYEIKNWNDIAADYKDGSLIIGNGASIALHQDFDFRSLKEKAEELKLFDEDIAKLFKEFETDDFELILRLVWHAKLVNNHLGVVDTLTDQAYKILRESLIKIVKVVHCSYSQIESELPRLYKFTKSFKDVVSLNYDLILYWIRMYGNESCHGDGHIYKDGFQNGGNIYWDWKALKEPYYLKPEEKEITRTFYQHGNLSIFRYSLNLERKIKRGDDVNLLDNIANYWNDDVIPLFVAEGTGGRKEESIRTSKYLSKIYYEILPELFDNNKNLVIYGWGVGDQENHLVTQVFKNKMGGKVAISVYKDDQDYCYKVEKLIQKISPKVEIEFFDSQSAGCWNNP</sequence>
<protein>
    <submittedName>
        <fullName evidence="1">DUF4917 family protein</fullName>
    </submittedName>
</protein>
<dbReference type="Proteomes" id="UP001241935">
    <property type="component" value="Unassembled WGS sequence"/>
</dbReference>
<proteinExistence type="predicted"/>
<evidence type="ECO:0000313" key="1">
    <source>
        <dbReference type="EMBL" id="MDK1683969.1"/>
    </source>
</evidence>
<dbReference type="EMBL" id="JASKNE010000001">
    <property type="protein sequence ID" value="MDK1683969.1"/>
    <property type="molecule type" value="Genomic_DNA"/>
</dbReference>
<dbReference type="InterPro" id="IPR032581">
    <property type="entry name" value="DUF4917"/>
</dbReference>
<dbReference type="Pfam" id="PF16263">
    <property type="entry name" value="DUF4917"/>
    <property type="match status" value="1"/>
</dbReference>
<reference evidence="1" key="1">
    <citation type="submission" date="2023-04" db="EMBL/GenBank/DDBJ databases">
        <title>The environmental microbiomes in feedlot watering bowls are a reservoir of florfenicol resistance for bovine respiratory disease pathogens.</title>
        <authorList>
            <person name="Kos D.W."/>
            <person name="Ruzzini A.C."/>
            <person name="Schreiner B."/>
            <person name="Jelinski M.D."/>
        </authorList>
    </citation>
    <scope>NUCLEOTIDE SEQUENCE</scope>
    <source>
        <strain evidence="1">WB3</strain>
    </source>
</reference>
<dbReference type="RefSeq" id="WP_228259881.1">
    <property type="nucleotide sequence ID" value="NZ_JASKNE010000001.1"/>
</dbReference>
<comment type="caution">
    <text evidence="1">The sequence shown here is derived from an EMBL/GenBank/DDBJ whole genome shotgun (WGS) entry which is preliminary data.</text>
</comment>
<evidence type="ECO:0000313" key="2">
    <source>
        <dbReference type="Proteomes" id="UP001241935"/>
    </source>
</evidence>